<dbReference type="PROSITE" id="PS52027">
    <property type="entry name" value="ZF_C2HC_C3H"/>
    <property type="match status" value="2"/>
</dbReference>
<accession>A0A5J4UHH3</accession>
<dbReference type="Pfam" id="PF13913">
    <property type="entry name" value="zf-C2HC_2"/>
    <property type="match status" value="2"/>
</dbReference>
<evidence type="ECO:0000256" key="4">
    <source>
        <dbReference type="ARBA" id="ARBA00022833"/>
    </source>
</evidence>
<evidence type="ECO:0000313" key="8">
    <source>
        <dbReference type="EMBL" id="KAA6369541.1"/>
    </source>
</evidence>
<proteinExistence type="predicted"/>
<evidence type="ECO:0000256" key="5">
    <source>
        <dbReference type="PROSITE-ProRule" id="PRU01371"/>
    </source>
</evidence>
<dbReference type="InterPro" id="IPR049899">
    <property type="entry name" value="Znf_C2HC_C3H"/>
</dbReference>
<keyword evidence="1" id="KW-0479">Metal-binding</keyword>
<dbReference type="PANTHER" id="PTHR13555">
    <property type="entry name" value="C2H2 ZINC FINGER CGI-62-RELATED"/>
    <property type="match status" value="1"/>
</dbReference>
<dbReference type="GO" id="GO:0008270">
    <property type="term" value="F:zinc ion binding"/>
    <property type="evidence" value="ECO:0007669"/>
    <property type="project" value="UniProtKB-KW"/>
</dbReference>
<feature type="compositionally biased region" description="Polar residues" evidence="6">
    <location>
        <begin position="254"/>
        <end position="279"/>
    </location>
</feature>
<evidence type="ECO:0000259" key="7">
    <source>
        <dbReference type="PROSITE" id="PS52027"/>
    </source>
</evidence>
<comment type="caution">
    <text evidence="8">The sequence shown here is derived from an EMBL/GenBank/DDBJ whole genome shotgun (WGS) entry which is preliminary data.</text>
</comment>
<name>A0A5J4UHH3_9EUKA</name>
<feature type="domain" description="C2HC/C3H-type" evidence="7">
    <location>
        <begin position="31"/>
        <end position="60"/>
    </location>
</feature>
<gene>
    <name evidence="8" type="ORF">EZS28_034932</name>
</gene>
<evidence type="ECO:0000256" key="1">
    <source>
        <dbReference type="ARBA" id="ARBA00022723"/>
    </source>
</evidence>
<evidence type="ECO:0000313" key="9">
    <source>
        <dbReference type="Proteomes" id="UP000324800"/>
    </source>
</evidence>
<feature type="non-terminal residue" evidence="8">
    <location>
        <position position="308"/>
    </location>
</feature>
<keyword evidence="2" id="KW-0677">Repeat</keyword>
<dbReference type="Proteomes" id="UP000324800">
    <property type="component" value="Unassembled WGS sequence"/>
</dbReference>
<feature type="domain" description="C2HC/C3H-type" evidence="7">
    <location>
        <begin position="179"/>
        <end position="208"/>
    </location>
</feature>
<protein>
    <recommendedName>
        <fullName evidence="7">C2HC/C3H-type domain-containing protein</fullName>
    </recommendedName>
</protein>
<feature type="compositionally biased region" description="Low complexity" evidence="6">
    <location>
        <begin position="285"/>
        <end position="295"/>
    </location>
</feature>
<evidence type="ECO:0000256" key="2">
    <source>
        <dbReference type="ARBA" id="ARBA00022737"/>
    </source>
</evidence>
<reference evidence="8 9" key="1">
    <citation type="submission" date="2019-03" db="EMBL/GenBank/DDBJ databases">
        <title>Single cell metagenomics reveals metabolic interactions within the superorganism composed of flagellate Streblomastix strix and complex community of Bacteroidetes bacteria on its surface.</title>
        <authorList>
            <person name="Treitli S.C."/>
            <person name="Kolisko M."/>
            <person name="Husnik F."/>
            <person name="Keeling P."/>
            <person name="Hampl V."/>
        </authorList>
    </citation>
    <scope>NUCLEOTIDE SEQUENCE [LARGE SCALE GENOMIC DNA]</scope>
    <source>
        <strain evidence="8">ST1C</strain>
    </source>
</reference>
<sequence length="308" mass="34455">MATRSMHHGDEPIGSQQLRVDESQIYQDEIPLIQCRICLKKFSQDRIAVHERVCNKRLKDAQKKSELEGEGDFQGKQKENVSQQFPIPDKNLAEQIRNTEISLKDAQLLGIIDQQQTQKSIIQAQQKKKLNPLQNININDDESGKVNNDEEKLMQPPQMRVAPGSASIRGSFFERNKPQLVQCEICGRNFSTDRIETHQTICQQHPPSFTVSNQTASIVAQPSAGKQRDSVNKPVKEQVQTKRTSVVNAVGDRQGSQQHHQPTPASARVSSSDILNSSIGKRRQSVSQSVQHQQSIPTPAKGNTAQQS</sequence>
<evidence type="ECO:0000256" key="3">
    <source>
        <dbReference type="ARBA" id="ARBA00022771"/>
    </source>
</evidence>
<dbReference type="OrthoDB" id="10255185at2759"/>
<dbReference type="AlphaFoldDB" id="A0A5J4UHH3"/>
<dbReference type="EMBL" id="SNRW01016266">
    <property type="protein sequence ID" value="KAA6369541.1"/>
    <property type="molecule type" value="Genomic_DNA"/>
</dbReference>
<keyword evidence="3 5" id="KW-0863">Zinc-finger</keyword>
<organism evidence="8 9">
    <name type="scientific">Streblomastix strix</name>
    <dbReference type="NCBI Taxonomy" id="222440"/>
    <lineage>
        <taxon>Eukaryota</taxon>
        <taxon>Metamonada</taxon>
        <taxon>Preaxostyla</taxon>
        <taxon>Oxymonadida</taxon>
        <taxon>Streblomastigidae</taxon>
        <taxon>Streblomastix</taxon>
    </lineage>
</organism>
<dbReference type="Gene3D" id="3.30.160.60">
    <property type="entry name" value="Classic Zinc Finger"/>
    <property type="match status" value="2"/>
</dbReference>
<evidence type="ECO:0000256" key="6">
    <source>
        <dbReference type="SAM" id="MobiDB-lite"/>
    </source>
</evidence>
<feature type="compositionally biased region" description="Basic and acidic residues" evidence="6">
    <location>
        <begin position="226"/>
        <end position="240"/>
    </location>
</feature>
<dbReference type="InterPro" id="IPR026319">
    <property type="entry name" value="ZC2HC1A/B-like"/>
</dbReference>
<keyword evidence="4" id="KW-0862">Zinc</keyword>
<feature type="region of interest" description="Disordered" evidence="6">
    <location>
        <begin position="216"/>
        <end position="308"/>
    </location>
</feature>